<accession>A0A8S1UIK4</accession>
<evidence type="ECO:0000313" key="1">
    <source>
        <dbReference type="EMBL" id="CAD8162506.1"/>
    </source>
</evidence>
<dbReference type="AlphaFoldDB" id="A0A8S1UIK4"/>
<dbReference type="EMBL" id="CAJJDO010000038">
    <property type="protein sequence ID" value="CAD8162506.1"/>
    <property type="molecule type" value="Genomic_DNA"/>
</dbReference>
<gene>
    <name evidence="1" type="ORF">PPENT_87.1.T0380070</name>
</gene>
<keyword evidence="2" id="KW-1185">Reference proteome</keyword>
<protein>
    <submittedName>
        <fullName evidence="1">Uncharacterized protein</fullName>
    </submittedName>
</protein>
<comment type="caution">
    <text evidence="1">The sequence shown here is derived from an EMBL/GenBank/DDBJ whole genome shotgun (WGS) entry which is preliminary data.</text>
</comment>
<dbReference type="Proteomes" id="UP000689195">
    <property type="component" value="Unassembled WGS sequence"/>
</dbReference>
<evidence type="ECO:0000313" key="2">
    <source>
        <dbReference type="Proteomes" id="UP000689195"/>
    </source>
</evidence>
<name>A0A8S1UIK4_9CILI</name>
<dbReference type="OrthoDB" id="298656at2759"/>
<proteinExistence type="predicted"/>
<sequence>MRHKSNELANLLIPNQQPFSFKPRFSKHKNFYTKQPIFDLHYITPTQQYAKIILNKICHINKKAIVNDRSESSYQKRKHFSVDVAFTSRQSIQKKQIRIKPIQQPNLSADLQISDKDWLAFILD</sequence>
<organism evidence="1 2">
    <name type="scientific">Paramecium pentaurelia</name>
    <dbReference type="NCBI Taxonomy" id="43138"/>
    <lineage>
        <taxon>Eukaryota</taxon>
        <taxon>Sar</taxon>
        <taxon>Alveolata</taxon>
        <taxon>Ciliophora</taxon>
        <taxon>Intramacronucleata</taxon>
        <taxon>Oligohymenophorea</taxon>
        <taxon>Peniculida</taxon>
        <taxon>Parameciidae</taxon>
        <taxon>Paramecium</taxon>
    </lineage>
</organism>
<reference evidence="1" key="1">
    <citation type="submission" date="2021-01" db="EMBL/GenBank/DDBJ databases">
        <authorList>
            <consortium name="Genoscope - CEA"/>
            <person name="William W."/>
        </authorList>
    </citation>
    <scope>NUCLEOTIDE SEQUENCE</scope>
</reference>